<accession>A0A1R2CJ64</accession>
<protein>
    <submittedName>
        <fullName evidence="2">Uncharacterized protein</fullName>
    </submittedName>
</protein>
<comment type="caution">
    <text evidence="2">The sequence shown here is derived from an EMBL/GenBank/DDBJ whole genome shotgun (WGS) entry which is preliminary data.</text>
</comment>
<dbReference type="AlphaFoldDB" id="A0A1R2CJ64"/>
<keyword evidence="3" id="KW-1185">Reference proteome</keyword>
<evidence type="ECO:0000313" key="2">
    <source>
        <dbReference type="EMBL" id="OMJ88995.1"/>
    </source>
</evidence>
<dbReference type="Proteomes" id="UP000187209">
    <property type="component" value="Unassembled WGS sequence"/>
</dbReference>
<gene>
    <name evidence="2" type="ORF">SteCoe_8910</name>
</gene>
<feature type="compositionally biased region" description="Basic and acidic residues" evidence="1">
    <location>
        <begin position="212"/>
        <end position="226"/>
    </location>
</feature>
<sequence>MSENLLKILRMFINEFPVDDIETEDRHQSIISHRASDFFIVPEVNFPTKSDTLSVSSSSSESDIDDQPSPSLPLSNDIKSKIEQIKITSKNSDHFTGVGRSRNQTRTIKENEIKYQILLNDIKANVDIKGDDNSKNPNLKTEEEKVVSFSPPENSPIKTQDNSSPILENSETTESNLITEQSDFKEKKHKPSSNNDMSLQKTAVSETSSFIIDHKSRKTEEKSKEHYSVMPNISNKPENLQENDKPQCCCSNCIIF</sequence>
<feature type="compositionally biased region" description="Polar residues" evidence="1">
    <location>
        <begin position="156"/>
        <end position="181"/>
    </location>
</feature>
<dbReference type="EMBL" id="MPUH01000136">
    <property type="protein sequence ID" value="OMJ88995.1"/>
    <property type="molecule type" value="Genomic_DNA"/>
</dbReference>
<evidence type="ECO:0000256" key="1">
    <source>
        <dbReference type="SAM" id="MobiDB-lite"/>
    </source>
</evidence>
<feature type="region of interest" description="Disordered" evidence="1">
    <location>
        <begin position="50"/>
        <end position="77"/>
    </location>
</feature>
<reference evidence="2 3" key="1">
    <citation type="submission" date="2016-11" db="EMBL/GenBank/DDBJ databases">
        <title>The macronuclear genome of Stentor coeruleus: a giant cell with tiny introns.</title>
        <authorList>
            <person name="Slabodnick M."/>
            <person name="Ruby J.G."/>
            <person name="Reiff S.B."/>
            <person name="Swart E.C."/>
            <person name="Gosai S."/>
            <person name="Prabakaran S."/>
            <person name="Witkowska E."/>
            <person name="Larue G.E."/>
            <person name="Fisher S."/>
            <person name="Freeman R.M."/>
            <person name="Gunawardena J."/>
            <person name="Chu W."/>
            <person name="Stover N.A."/>
            <person name="Gregory B.D."/>
            <person name="Nowacki M."/>
            <person name="Derisi J."/>
            <person name="Roy S.W."/>
            <person name="Marshall W.F."/>
            <person name="Sood P."/>
        </authorList>
    </citation>
    <scope>NUCLEOTIDE SEQUENCE [LARGE SCALE GENOMIC DNA]</scope>
    <source>
        <strain evidence="2">WM001</strain>
    </source>
</reference>
<feature type="compositionally biased region" description="Low complexity" evidence="1">
    <location>
        <begin position="50"/>
        <end position="61"/>
    </location>
</feature>
<evidence type="ECO:0000313" key="3">
    <source>
        <dbReference type="Proteomes" id="UP000187209"/>
    </source>
</evidence>
<feature type="compositionally biased region" description="Basic and acidic residues" evidence="1">
    <location>
        <begin position="127"/>
        <end position="146"/>
    </location>
</feature>
<feature type="region of interest" description="Disordered" evidence="1">
    <location>
        <begin position="127"/>
        <end position="226"/>
    </location>
</feature>
<proteinExistence type="predicted"/>
<organism evidence="2 3">
    <name type="scientific">Stentor coeruleus</name>
    <dbReference type="NCBI Taxonomy" id="5963"/>
    <lineage>
        <taxon>Eukaryota</taxon>
        <taxon>Sar</taxon>
        <taxon>Alveolata</taxon>
        <taxon>Ciliophora</taxon>
        <taxon>Postciliodesmatophora</taxon>
        <taxon>Heterotrichea</taxon>
        <taxon>Heterotrichida</taxon>
        <taxon>Stentoridae</taxon>
        <taxon>Stentor</taxon>
    </lineage>
</organism>
<name>A0A1R2CJ64_9CILI</name>
<feature type="compositionally biased region" description="Polar residues" evidence="1">
    <location>
        <begin position="192"/>
        <end position="210"/>
    </location>
</feature>